<evidence type="ECO:0000256" key="1">
    <source>
        <dbReference type="SAM" id="MobiDB-lite"/>
    </source>
</evidence>
<dbReference type="RefSeq" id="WP_213349765.1">
    <property type="nucleotide sequence ID" value="NZ_JAEDAM010000071.1"/>
</dbReference>
<sequence length="319" mass="35122">MSNKSGNNTPENNLSNVMNIIVTIFIVGVLTVTANYYILDTKLENISGSVNTEEIKKEMQEIAALEFGGMENYEIAKQAFTSEEFAKQQKEQLEQFVSQFGGSAGNTDTADTTDNNDTEVSESTTGDDGFDRGTISKDQIDNILSRGFTYGDENAKIVWLEYTDPNCVYCARHTNDGTVINSISQFEDNEVSYKFRPFPIFGEQSMPGAYAFQCAGELGDNDVYYNYKKDFFALSNKNDRDAWDDLVSSYGVDVDAFNSCIDNAEVSGVIEDNLSEGRIFGVSGTPGNVLLDTTTGDWVLVPGAYPSSQFVSLLEGMLN</sequence>
<keyword evidence="2" id="KW-0472">Membrane</keyword>
<protein>
    <submittedName>
        <fullName evidence="4">Protein-disulfide isomerase</fullName>
    </submittedName>
</protein>
<evidence type="ECO:0000256" key="2">
    <source>
        <dbReference type="SAM" id="Phobius"/>
    </source>
</evidence>
<gene>
    <name evidence="4" type="ORF">VAMP_283n123</name>
</gene>
<comment type="caution">
    <text evidence="4">The sequence shown here is derived from an EMBL/GenBank/DDBJ whole genome shotgun (WGS) entry which is preliminary data.</text>
</comment>
<evidence type="ECO:0000313" key="4">
    <source>
        <dbReference type="EMBL" id="MBS8122318.1"/>
    </source>
</evidence>
<keyword evidence="2" id="KW-1133">Transmembrane helix</keyword>
<name>A0ABS5QNS8_9BACT</name>
<proteinExistence type="predicted"/>
<dbReference type="EMBL" id="JAEDAM010000071">
    <property type="protein sequence ID" value="MBS8122318.1"/>
    <property type="molecule type" value="Genomic_DNA"/>
</dbReference>
<dbReference type="Pfam" id="PF13462">
    <property type="entry name" value="Thioredoxin_4"/>
    <property type="match status" value="1"/>
</dbReference>
<keyword evidence="5" id="KW-1185">Reference proteome</keyword>
<evidence type="ECO:0000259" key="3">
    <source>
        <dbReference type="Pfam" id="PF13462"/>
    </source>
</evidence>
<dbReference type="InterPro" id="IPR036249">
    <property type="entry name" value="Thioredoxin-like_sf"/>
</dbReference>
<reference evidence="4 5" key="1">
    <citation type="journal article" date="2021" name="Nat. Commun.">
        <title>Reductive evolution and unique predatory mode in the CPR bacterium Vampirococcus lugosii.</title>
        <authorList>
            <person name="Moreira D."/>
            <person name="Zivanovic Y."/>
            <person name="Lopez-Archilla A.I."/>
            <person name="Iniesto M."/>
            <person name="Lopez-Garcia P."/>
        </authorList>
    </citation>
    <scope>NUCLEOTIDE SEQUENCE [LARGE SCALE GENOMIC DNA]</scope>
    <source>
        <strain evidence="4">Chiprana</strain>
    </source>
</reference>
<accession>A0ABS5QNS8</accession>
<feature type="transmembrane region" description="Helical" evidence="2">
    <location>
        <begin position="20"/>
        <end position="39"/>
    </location>
</feature>
<dbReference type="Gene3D" id="3.40.30.10">
    <property type="entry name" value="Glutaredoxin"/>
    <property type="match status" value="1"/>
</dbReference>
<dbReference type="SUPFAM" id="SSF52833">
    <property type="entry name" value="Thioredoxin-like"/>
    <property type="match status" value="1"/>
</dbReference>
<dbReference type="Proteomes" id="UP000680365">
    <property type="component" value="Unassembled WGS sequence"/>
</dbReference>
<keyword evidence="4" id="KW-0413">Isomerase</keyword>
<evidence type="ECO:0000313" key="5">
    <source>
        <dbReference type="Proteomes" id="UP000680365"/>
    </source>
</evidence>
<feature type="region of interest" description="Disordered" evidence="1">
    <location>
        <begin position="100"/>
        <end position="133"/>
    </location>
</feature>
<organism evidence="4 5">
    <name type="scientific">Candidatus Vampirococcus lugosii</name>
    <dbReference type="NCBI Taxonomy" id="2789015"/>
    <lineage>
        <taxon>Bacteria</taxon>
        <taxon>Candidatus Absconditibacteriota</taxon>
        <taxon>Vampirococcus</taxon>
    </lineage>
</organism>
<dbReference type="InterPro" id="IPR012336">
    <property type="entry name" value="Thioredoxin-like_fold"/>
</dbReference>
<dbReference type="GO" id="GO:0016853">
    <property type="term" value="F:isomerase activity"/>
    <property type="evidence" value="ECO:0007669"/>
    <property type="project" value="UniProtKB-KW"/>
</dbReference>
<feature type="domain" description="Thioredoxin-like fold" evidence="3">
    <location>
        <begin position="148"/>
        <end position="287"/>
    </location>
</feature>
<keyword evidence="2" id="KW-0812">Transmembrane</keyword>